<dbReference type="InterPro" id="IPR006565">
    <property type="entry name" value="BTP"/>
</dbReference>
<sequence>MSQHDLFLSLLRPAVLHILRATGFHYGKPSAVDTVVDLTARYLTLLAERTAYNAYSNHNDLLPDISDVRMAMQDCGLLVPTMTAGEELWKEFLRKPLEEYNGESGARDMEEARRDAEDTADVAEFIGWVQGEQNREIRRIAGTYKPVATNPTEQLDQLEMEDYLNSELCTVSRTQTPLTWATALMKKHSKTGVESRFQGTVLGIPSELKPVKIEGGGPDSIEEWNRKIREKAIKAAESKAESNGTPAMSRQPSEDVVMETE</sequence>
<dbReference type="Gene3D" id="1.10.20.10">
    <property type="entry name" value="Histone, subunit A"/>
    <property type="match status" value="1"/>
</dbReference>
<accession>A0A162VLA6</accession>
<evidence type="ECO:0000313" key="6">
    <source>
        <dbReference type="Proteomes" id="UP000076837"/>
    </source>
</evidence>
<organism evidence="5 6">
    <name type="scientific">Didymella rabiei</name>
    <name type="common">Chickpea ascochyta blight fungus</name>
    <name type="synonym">Mycosphaerella rabiei</name>
    <dbReference type="NCBI Taxonomy" id="5454"/>
    <lineage>
        <taxon>Eukaryota</taxon>
        <taxon>Fungi</taxon>
        <taxon>Dikarya</taxon>
        <taxon>Ascomycota</taxon>
        <taxon>Pezizomycotina</taxon>
        <taxon>Dothideomycetes</taxon>
        <taxon>Pleosporomycetidae</taxon>
        <taxon>Pleosporales</taxon>
        <taxon>Pleosporineae</taxon>
        <taxon>Didymellaceae</taxon>
        <taxon>Ascochyta</taxon>
    </lineage>
</organism>
<reference evidence="5 6" key="1">
    <citation type="journal article" date="2016" name="Sci. Rep.">
        <title>Draft genome sequencing and secretome analysis of fungal phytopathogen Ascochyta rabiei provides insight into the necrotrophic effector repertoire.</title>
        <authorList>
            <person name="Verma S."/>
            <person name="Gazara R.K."/>
            <person name="Nizam S."/>
            <person name="Parween S."/>
            <person name="Chattopadhyay D."/>
            <person name="Verma P.K."/>
        </authorList>
    </citation>
    <scope>NUCLEOTIDE SEQUENCE [LARGE SCALE GENOMIC DNA]</scope>
    <source>
        <strain evidence="5 6">ArDII</strain>
    </source>
</reference>
<dbReference type="GO" id="GO:0046982">
    <property type="term" value="F:protein heterodimerization activity"/>
    <property type="evidence" value="ECO:0007669"/>
    <property type="project" value="InterPro"/>
</dbReference>
<dbReference type="OrthoDB" id="5402929at2759"/>
<comment type="subcellular location">
    <subcellularLocation>
        <location evidence="1">Nucleus</location>
    </subcellularLocation>
</comment>
<evidence type="ECO:0000256" key="4">
    <source>
        <dbReference type="ARBA" id="ARBA00023242"/>
    </source>
</evidence>
<keyword evidence="2" id="KW-0805">Transcription regulation</keyword>
<keyword evidence="3" id="KW-0804">Transcription</keyword>
<dbReference type="Proteomes" id="UP000076837">
    <property type="component" value="Unassembled WGS sequence"/>
</dbReference>
<dbReference type="Pfam" id="PF07524">
    <property type="entry name" value="Bromo_TP"/>
    <property type="match status" value="1"/>
</dbReference>
<dbReference type="InterPro" id="IPR009072">
    <property type="entry name" value="Histone-fold"/>
</dbReference>
<protein>
    <submittedName>
        <fullName evidence="5">Uncharacterized protein</fullName>
    </submittedName>
</protein>
<evidence type="ECO:0000256" key="2">
    <source>
        <dbReference type="ARBA" id="ARBA00023015"/>
    </source>
</evidence>
<dbReference type="SMART" id="SM00576">
    <property type="entry name" value="BTP"/>
    <property type="match status" value="1"/>
</dbReference>
<dbReference type="EMBL" id="JYNV01000326">
    <property type="protein sequence ID" value="KZM18518.1"/>
    <property type="molecule type" value="Genomic_DNA"/>
</dbReference>
<gene>
    <name evidence="5" type="ORF">ST47_g10336</name>
</gene>
<name>A0A162VLA6_DIDRA</name>
<keyword evidence="6" id="KW-1185">Reference proteome</keyword>
<comment type="caution">
    <text evidence="5">The sequence shown here is derived from an EMBL/GenBank/DDBJ whole genome shotgun (WGS) entry which is preliminary data.</text>
</comment>
<dbReference type="AlphaFoldDB" id="A0A162VLA6"/>
<evidence type="ECO:0000313" key="5">
    <source>
        <dbReference type="EMBL" id="KZM18518.1"/>
    </source>
</evidence>
<dbReference type="GO" id="GO:0005634">
    <property type="term" value="C:nucleus"/>
    <property type="evidence" value="ECO:0007669"/>
    <property type="project" value="UniProtKB-SubCell"/>
</dbReference>
<keyword evidence="4" id="KW-0539">Nucleus</keyword>
<evidence type="ECO:0000256" key="1">
    <source>
        <dbReference type="ARBA" id="ARBA00004123"/>
    </source>
</evidence>
<proteinExistence type="predicted"/>
<dbReference type="STRING" id="5454.A0A162VLA6"/>
<dbReference type="CDD" id="cd00076">
    <property type="entry name" value="HFD_SF"/>
    <property type="match status" value="1"/>
</dbReference>
<evidence type="ECO:0000256" key="3">
    <source>
        <dbReference type="ARBA" id="ARBA00023163"/>
    </source>
</evidence>